<comment type="caution">
    <text evidence="7">The sequence shown here is derived from an EMBL/GenBank/DDBJ whole genome shotgun (WGS) entry which is preliminary data.</text>
</comment>
<comment type="subcellular location">
    <subcellularLocation>
        <location evidence="1">Endoplasmic reticulum membrane</location>
        <topology evidence="1">Multi-pass membrane protein</topology>
    </subcellularLocation>
</comment>
<evidence type="ECO:0000256" key="6">
    <source>
        <dbReference type="SAM" id="Phobius"/>
    </source>
</evidence>
<proteinExistence type="predicted"/>
<evidence type="ECO:0000256" key="5">
    <source>
        <dbReference type="ARBA" id="ARBA00023136"/>
    </source>
</evidence>
<organism evidence="7 8">
    <name type="scientific">Grifola frondosa</name>
    <name type="common">Maitake</name>
    <name type="synonym">Polyporus frondosus</name>
    <dbReference type="NCBI Taxonomy" id="5627"/>
    <lineage>
        <taxon>Eukaryota</taxon>
        <taxon>Fungi</taxon>
        <taxon>Dikarya</taxon>
        <taxon>Basidiomycota</taxon>
        <taxon>Agaricomycotina</taxon>
        <taxon>Agaricomycetes</taxon>
        <taxon>Polyporales</taxon>
        <taxon>Grifolaceae</taxon>
        <taxon>Grifola</taxon>
    </lineage>
</organism>
<dbReference type="AlphaFoldDB" id="A0A1C7LVN2"/>
<accession>A0A1C7LVN2</accession>
<name>A0A1C7LVN2_GRIFR</name>
<gene>
    <name evidence="7" type="ORF">A0H81_11838</name>
</gene>
<dbReference type="GO" id="GO:0010945">
    <property type="term" value="F:coenzyme A diphosphatase activity"/>
    <property type="evidence" value="ECO:0007669"/>
    <property type="project" value="InterPro"/>
</dbReference>
<sequence length="151" mass="16854">MSILFLVDQLRSSFASGQRTHVQWSPLHKWAVIANMLVIALSFFAIYTTSVYFHTPVEKLSGFVIGVAGFYATQLQFSNTHLVSIPSKYCYSPRGQREATIQGLTSVSLRHLDTSVFHSSADRHIEEANVTAPAAPFGSFLSLKCWVTWIL</sequence>
<dbReference type="GO" id="GO:0019915">
    <property type="term" value="P:lipid storage"/>
    <property type="evidence" value="ECO:0007669"/>
    <property type="project" value="InterPro"/>
</dbReference>
<evidence type="ECO:0000313" key="8">
    <source>
        <dbReference type="Proteomes" id="UP000092993"/>
    </source>
</evidence>
<dbReference type="STRING" id="5627.A0A1C7LVN2"/>
<evidence type="ECO:0000256" key="4">
    <source>
        <dbReference type="ARBA" id="ARBA00022989"/>
    </source>
</evidence>
<dbReference type="OrthoDB" id="5579088at2759"/>
<evidence type="ECO:0000256" key="1">
    <source>
        <dbReference type="ARBA" id="ARBA00004477"/>
    </source>
</evidence>
<dbReference type="Proteomes" id="UP000092993">
    <property type="component" value="Unassembled WGS sequence"/>
</dbReference>
<evidence type="ECO:0000256" key="3">
    <source>
        <dbReference type="ARBA" id="ARBA00022824"/>
    </source>
</evidence>
<dbReference type="GO" id="GO:0005789">
    <property type="term" value="C:endoplasmic reticulum membrane"/>
    <property type="evidence" value="ECO:0007669"/>
    <property type="project" value="UniProtKB-SubCell"/>
</dbReference>
<reference evidence="7 8" key="1">
    <citation type="submission" date="2016-03" db="EMBL/GenBank/DDBJ databases">
        <title>Whole genome sequencing of Grifola frondosa 9006-11.</title>
        <authorList>
            <person name="Min B."/>
            <person name="Park H."/>
            <person name="Kim J.-G."/>
            <person name="Cho H."/>
            <person name="Oh Y.-L."/>
            <person name="Kong W.-S."/>
            <person name="Choi I.-G."/>
        </authorList>
    </citation>
    <scope>NUCLEOTIDE SEQUENCE [LARGE SCALE GENOMIC DNA]</scope>
    <source>
        <strain evidence="7 8">9006-11</strain>
    </source>
</reference>
<keyword evidence="2 6" id="KW-0812">Transmembrane</keyword>
<evidence type="ECO:0000256" key="2">
    <source>
        <dbReference type="ARBA" id="ARBA00022692"/>
    </source>
</evidence>
<keyword evidence="8" id="KW-1185">Reference proteome</keyword>
<dbReference type="InterPro" id="IPR019388">
    <property type="entry name" value="FIT"/>
</dbReference>
<protein>
    <submittedName>
        <fullName evidence="7">Uncharacterized protein</fullName>
    </submittedName>
</protein>
<dbReference type="Pfam" id="PF10261">
    <property type="entry name" value="FIT"/>
    <property type="match status" value="1"/>
</dbReference>
<keyword evidence="5 6" id="KW-0472">Membrane</keyword>
<dbReference type="EMBL" id="LUGG01000022">
    <property type="protein sequence ID" value="OBZ68039.1"/>
    <property type="molecule type" value="Genomic_DNA"/>
</dbReference>
<keyword evidence="4 6" id="KW-1133">Transmembrane helix</keyword>
<evidence type="ECO:0000313" key="7">
    <source>
        <dbReference type="EMBL" id="OBZ68039.1"/>
    </source>
</evidence>
<keyword evidence="3" id="KW-0256">Endoplasmic reticulum</keyword>
<feature type="transmembrane region" description="Helical" evidence="6">
    <location>
        <begin position="30"/>
        <end position="53"/>
    </location>
</feature>